<evidence type="ECO:0000259" key="8">
    <source>
        <dbReference type="PROSITE" id="PS50056"/>
    </source>
</evidence>
<dbReference type="SUPFAM" id="SSF52799">
    <property type="entry name" value="(Phosphotyrosine protein) phosphatases II"/>
    <property type="match status" value="1"/>
</dbReference>
<keyword evidence="4" id="KW-0904">Protein phosphatase</keyword>
<dbReference type="InterPro" id="IPR000242">
    <property type="entry name" value="PTP_cat"/>
</dbReference>
<feature type="region of interest" description="Disordered" evidence="6">
    <location>
        <begin position="1"/>
        <end position="93"/>
    </location>
</feature>
<dbReference type="GO" id="GO:0004725">
    <property type="term" value="F:protein tyrosine phosphatase activity"/>
    <property type="evidence" value="ECO:0007669"/>
    <property type="project" value="UniProtKB-EC"/>
</dbReference>
<dbReference type="SMART" id="SM00404">
    <property type="entry name" value="PTPc_motif"/>
    <property type="match status" value="1"/>
</dbReference>
<proteinExistence type="evidence at transcript level"/>
<dbReference type="InterPro" id="IPR029021">
    <property type="entry name" value="Prot-tyrosine_phosphatase-like"/>
</dbReference>
<feature type="coiled-coil region" evidence="5">
    <location>
        <begin position="418"/>
        <end position="445"/>
    </location>
</feature>
<dbReference type="Gene3D" id="3.90.190.10">
    <property type="entry name" value="Protein tyrosine phosphatase superfamily"/>
    <property type="match status" value="1"/>
</dbReference>
<dbReference type="AlphaFoldDB" id="E5RKD6"/>
<dbReference type="InterPro" id="IPR016130">
    <property type="entry name" value="Tyr_Pase_AS"/>
</dbReference>
<dbReference type="PROSITE" id="PS00383">
    <property type="entry name" value="TYR_PHOSPHATASE_1"/>
    <property type="match status" value="1"/>
</dbReference>
<protein>
    <recommendedName>
        <fullName evidence="2">protein-tyrosine-phosphatase</fullName>
        <ecNumber evidence="2">3.1.3.48</ecNumber>
    </recommendedName>
</protein>
<dbReference type="InterPro" id="IPR003595">
    <property type="entry name" value="Tyr_Pase_cat"/>
</dbReference>
<evidence type="ECO:0000256" key="6">
    <source>
        <dbReference type="SAM" id="MobiDB-lite"/>
    </source>
</evidence>
<dbReference type="PANTHER" id="PTHR19134:SF562">
    <property type="entry name" value="PROTEIN-TYROSINE-PHOSPHATASE"/>
    <property type="match status" value="1"/>
</dbReference>
<dbReference type="InterPro" id="IPR000387">
    <property type="entry name" value="Tyr_Pase_dom"/>
</dbReference>
<dbReference type="PANTHER" id="PTHR19134">
    <property type="entry name" value="RECEPTOR-TYPE TYROSINE-PROTEIN PHOSPHATASE"/>
    <property type="match status" value="1"/>
</dbReference>
<evidence type="ECO:0000313" key="9">
    <source>
        <dbReference type="EMBL" id="BAJ52645.1"/>
    </source>
</evidence>
<evidence type="ECO:0000256" key="1">
    <source>
        <dbReference type="ARBA" id="ARBA00009580"/>
    </source>
</evidence>
<accession>E5RKD6</accession>
<keyword evidence="5" id="KW-0175">Coiled coil</keyword>
<feature type="domain" description="Tyrosine-protein phosphatase" evidence="7">
    <location>
        <begin position="146"/>
        <end position="407"/>
    </location>
</feature>
<dbReference type="SMART" id="SM00194">
    <property type="entry name" value="PTPc"/>
    <property type="match status" value="1"/>
</dbReference>
<dbReference type="PROSITE" id="PS50056">
    <property type="entry name" value="TYR_PHOSPHATASE_2"/>
    <property type="match status" value="1"/>
</dbReference>
<evidence type="ECO:0000256" key="2">
    <source>
        <dbReference type="ARBA" id="ARBA00013064"/>
    </source>
</evidence>
<evidence type="ECO:0000259" key="7">
    <source>
        <dbReference type="PROSITE" id="PS50055"/>
    </source>
</evidence>
<keyword evidence="3" id="KW-0378">Hydrolase</keyword>
<name>E5RKD6_9EUKA</name>
<dbReference type="PROSITE" id="PS50055">
    <property type="entry name" value="TYR_PHOSPHATASE_PTP"/>
    <property type="match status" value="1"/>
</dbReference>
<sequence length="532" mass="59149">MDRIASQNTADRDLPPAPPPRPLSSHPPVSPPPRPSTPTERVASPPPGENDPSPYRRRRNSGLRRSVLGAPAQRPPSRLGESAPPPSMEPHEQVLDEPVVVDACDEEVGEMTSANAVANAEYLAASIESFRTIMASLHCNGTNEGYSAAYQAMNTVGRDQPALASQREANKLKNRYGNIMAYDHSRVVLPVIGEDPDSDYVNANFVDGYNKKHAYIASQGPVPNSFISFWRMIWHCKTEVIVMVTHEIEGGRMKCHRYWPDPTSSPPQKRQEYGEIAVTHVLSEQHKSYIMREFTVEYNGETRQLKQFACLTWPDHGVPLTTAELLGFRNAVKKAVCDPVVPIVIHCSAGVGRTGTYIAIDHLVEQCLDQGGPLDVDAVVRAMRMARNYMVQTEGQYMFIFRAVLDAISELLSGESKKAEMQTALADAARQAEENKRKADAIEQAMIEEARRELLARNESSAASAAAVINKSIKDRMNMLQQAQSSWMDHYRQTLEEWNARNQTEAETYDLTSTLTPVQSRLEALRQQGLLG</sequence>
<organism evidence="9">
    <name type="scientific">Monosiga ovata</name>
    <dbReference type="NCBI Taxonomy" id="81526"/>
    <lineage>
        <taxon>Eukaryota</taxon>
        <taxon>Choanoflagellata</taxon>
        <taxon>Craspedida</taxon>
        <taxon>Salpingoecidae</taxon>
        <taxon>Monosiga</taxon>
    </lineage>
</organism>
<gene>
    <name evidence="9" type="primary">MoPTP-02</name>
</gene>
<dbReference type="Pfam" id="PF00102">
    <property type="entry name" value="Y_phosphatase"/>
    <property type="match status" value="1"/>
</dbReference>
<feature type="domain" description="Tyrosine specific protein phosphatases" evidence="8">
    <location>
        <begin position="326"/>
        <end position="398"/>
    </location>
</feature>
<dbReference type="PRINTS" id="PR00700">
    <property type="entry name" value="PRTYPHPHTASE"/>
</dbReference>
<dbReference type="EC" id="3.1.3.48" evidence="2"/>
<dbReference type="InterPro" id="IPR050348">
    <property type="entry name" value="Protein-Tyr_Phosphatase"/>
</dbReference>
<comment type="similarity">
    <text evidence="1">Belongs to the protein-tyrosine phosphatase family.</text>
</comment>
<reference evidence="9" key="1">
    <citation type="submission" date="2002-12" db="EMBL/GenBank/DDBJ databases">
        <title>Divergence pattern of animal gene families and relationship with evolution of multicellular animals.</title>
        <authorList>
            <person name="Suga H."/>
            <person name="Nishiyori H."/>
            <person name="Miyata T."/>
        </authorList>
    </citation>
    <scope>NUCLEOTIDE SEQUENCE</scope>
</reference>
<evidence type="ECO:0000256" key="4">
    <source>
        <dbReference type="ARBA" id="ARBA00022912"/>
    </source>
</evidence>
<evidence type="ECO:0000256" key="5">
    <source>
        <dbReference type="SAM" id="Coils"/>
    </source>
</evidence>
<evidence type="ECO:0000256" key="3">
    <source>
        <dbReference type="ARBA" id="ARBA00022801"/>
    </source>
</evidence>
<dbReference type="EMBL" id="AB098485">
    <property type="protein sequence ID" value="BAJ52645.1"/>
    <property type="molecule type" value="mRNA"/>
</dbReference>